<accession>A0A553WIV6</accession>
<dbReference type="AlphaFoldDB" id="A0A553WIV6"/>
<organism evidence="2 3">
    <name type="scientific">Sphingorhabdus contaminans</name>
    <dbReference type="NCBI Taxonomy" id="1343899"/>
    <lineage>
        <taxon>Bacteria</taxon>
        <taxon>Pseudomonadati</taxon>
        <taxon>Pseudomonadota</taxon>
        <taxon>Alphaproteobacteria</taxon>
        <taxon>Sphingomonadales</taxon>
        <taxon>Sphingomonadaceae</taxon>
        <taxon>Sphingorhabdus</taxon>
    </lineage>
</organism>
<evidence type="ECO:0000313" key="2">
    <source>
        <dbReference type="EMBL" id="TSB04564.1"/>
    </source>
</evidence>
<keyword evidence="1" id="KW-0175">Coiled coil</keyword>
<dbReference type="EMBL" id="VKKU01000001">
    <property type="protein sequence ID" value="TSB04564.1"/>
    <property type="molecule type" value="Genomic_DNA"/>
</dbReference>
<dbReference type="Gene3D" id="1.20.5.170">
    <property type="match status" value="1"/>
</dbReference>
<dbReference type="Proteomes" id="UP000320160">
    <property type="component" value="Unassembled WGS sequence"/>
</dbReference>
<feature type="coiled-coil region" evidence="1">
    <location>
        <begin position="46"/>
        <end position="80"/>
    </location>
</feature>
<comment type="caution">
    <text evidence="2">The sequence shown here is derived from an EMBL/GenBank/DDBJ whole genome shotgun (WGS) entry which is preliminary data.</text>
</comment>
<evidence type="ECO:0000256" key="1">
    <source>
        <dbReference type="SAM" id="Coils"/>
    </source>
</evidence>
<dbReference type="RefSeq" id="WP_143775452.1">
    <property type="nucleotide sequence ID" value="NZ_VKKU01000001.1"/>
</dbReference>
<name>A0A553WIV6_9SPHN</name>
<reference evidence="2 3" key="1">
    <citation type="submission" date="2019-07" db="EMBL/GenBank/DDBJ databases">
        <authorList>
            <person name="Park M."/>
        </authorList>
    </citation>
    <scope>NUCLEOTIDE SEQUENCE [LARGE SCALE GENOMIC DNA]</scope>
    <source>
        <strain evidence="2 3">KCTC32445</strain>
    </source>
</reference>
<proteinExistence type="predicted"/>
<gene>
    <name evidence="2" type="ORF">FOM92_03875</name>
</gene>
<sequence length="85" mass="9766">MRSIIIIFALVLSGCDSLPRAHSKDEIREIVRAETKNFEGASFENERRLFARVTEAEKQIKEAEEKIDDLESKVRSLETDIMLAQ</sequence>
<protein>
    <recommendedName>
        <fullName evidence="4">DUF4398 domain-containing protein</fullName>
    </recommendedName>
</protein>
<keyword evidence="3" id="KW-1185">Reference proteome</keyword>
<evidence type="ECO:0000313" key="3">
    <source>
        <dbReference type="Proteomes" id="UP000320160"/>
    </source>
</evidence>
<dbReference type="PROSITE" id="PS51257">
    <property type="entry name" value="PROKAR_LIPOPROTEIN"/>
    <property type="match status" value="1"/>
</dbReference>
<evidence type="ECO:0008006" key="4">
    <source>
        <dbReference type="Google" id="ProtNLM"/>
    </source>
</evidence>